<evidence type="ECO:0000313" key="2">
    <source>
        <dbReference type="EMBL" id="AEE95274.1"/>
    </source>
</evidence>
<keyword evidence="3" id="KW-1185">Reference proteome</keyword>
<evidence type="ECO:0000256" key="1">
    <source>
        <dbReference type="SAM" id="MobiDB-lite"/>
    </source>
</evidence>
<protein>
    <submittedName>
        <fullName evidence="2">Uncharacterized protein</fullName>
    </submittedName>
</protein>
<reference evidence="3" key="1">
    <citation type="submission" date="2010-11" db="EMBL/GenBank/DDBJ databases">
        <title>The complete genome of Mahella australiensis DSM 15567.</title>
        <authorList>
            <consortium name="US DOE Joint Genome Institute (JGI-PGF)"/>
            <person name="Lucas S."/>
            <person name="Copeland A."/>
            <person name="Lapidus A."/>
            <person name="Bruce D."/>
            <person name="Goodwin L."/>
            <person name="Pitluck S."/>
            <person name="Kyrpides N."/>
            <person name="Mavromatis K."/>
            <person name="Pagani I."/>
            <person name="Ivanova N."/>
            <person name="Teshima H."/>
            <person name="Brettin T."/>
            <person name="Detter J.C."/>
            <person name="Han C."/>
            <person name="Tapia R."/>
            <person name="Land M."/>
            <person name="Hauser L."/>
            <person name="Markowitz V."/>
            <person name="Cheng J.-F."/>
            <person name="Hugenholtz P."/>
            <person name="Woyke T."/>
            <person name="Wu D."/>
            <person name="Spring S."/>
            <person name="Pukall R."/>
            <person name="Steenblock K."/>
            <person name="Schneider S."/>
            <person name="Klenk H.-P."/>
            <person name="Eisen J.A."/>
        </authorList>
    </citation>
    <scope>NUCLEOTIDE SEQUENCE [LARGE SCALE GENOMIC DNA]</scope>
    <source>
        <strain evidence="3">DSM 15567 / CIP 107919 / 50-1 BON</strain>
    </source>
</reference>
<name>F3ZVC4_MAHA5</name>
<proteinExistence type="predicted"/>
<evidence type="ECO:0000313" key="3">
    <source>
        <dbReference type="Proteomes" id="UP000008457"/>
    </source>
</evidence>
<dbReference type="AlphaFoldDB" id="F3ZVC4"/>
<gene>
    <name evidence="2" type="ordered locus">Mahau_0051</name>
</gene>
<feature type="compositionally biased region" description="Basic and acidic residues" evidence="1">
    <location>
        <begin position="1"/>
        <end position="10"/>
    </location>
</feature>
<dbReference type="Proteomes" id="UP000008457">
    <property type="component" value="Chromosome"/>
</dbReference>
<reference evidence="2 3" key="2">
    <citation type="journal article" date="2011" name="Stand. Genomic Sci.">
        <title>Complete genome sequence of Mahella australiensis type strain (50-1 BON).</title>
        <authorList>
            <person name="Sikorski J."/>
            <person name="Teshima H."/>
            <person name="Nolan M."/>
            <person name="Lucas S."/>
            <person name="Hammon N."/>
            <person name="Deshpande S."/>
            <person name="Cheng J.F."/>
            <person name="Pitluck S."/>
            <person name="Liolios K."/>
            <person name="Pagani I."/>
            <person name="Ivanova N."/>
            <person name="Huntemann M."/>
            <person name="Mavromatis K."/>
            <person name="Ovchinikova G."/>
            <person name="Pati A."/>
            <person name="Tapia R."/>
            <person name="Han C."/>
            <person name="Goodwin L."/>
            <person name="Chen A."/>
            <person name="Palaniappan K."/>
            <person name="Land M."/>
            <person name="Hauser L."/>
            <person name="Ngatchou-Djao O.D."/>
            <person name="Rohde M."/>
            <person name="Pukall R."/>
            <person name="Spring S."/>
            <person name="Abt B."/>
            <person name="Goker M."/>
            <person name="Detter J.C."/>
            <person name="Woyke T."/>
            <person name="Bristow J."/>
            <person name="Markowitz V."/>
            <person name="Hugenholtz P."/>
            <person name="Eisen J.A."/>
            <person name="Kyrpides N.C."/>
            <person name="Klenk H.P."/>
            <person name="Lapidus A."/>
        </authorList>
    </citation>
    <scope>NUCLEOTIDE SEQUENCE [LARGE SCALE GENOMIC DNA]</scope>
    <source>
        <strain evidence="3">DSM 15567 / CIP 107919 / 50-1 BON</strain>
    </source>
</reference>
<sequence>MFEFKEKPFEEPISVNKNQIAEGQPEELLLPEQRDPKELPSELRKLIYGDDNIG</sequence>
<dbReference type="HOGENOM" id="CLU_3045074_0_0_9"/>
<dbReference type="KEGG" id="mas:Mahau_0051"/>
<feature type="region of interest" description="Disordered" evidence="1">
    <location>
        <begin position="1"/>
        <end position="25"/>
    </location>
</feature>
<dbReference type="STRING" id="697281.Mahau_0051"/>
<dbReference type="RefSeq" id="WP_013779708.1">
    <property type="nucleotide sequence ID" value="NC_015520.1"/>
</dbReference>
<accession>F3ZVC4</accession>
<dbReference type="EMBL" id="CP002360">
    <property type="protein sequence ID" value="AEE95274.1"/>
    <property type="molecule type" value="Genomic_DNA"/>
</dbReference>
<organism evidence="2 3">
    <name type="scientific">Mahella australiensis (strain DSM 15567 / CIP 107919 / 50-1 BON)</name>
    <dbReference type="NCBI Taxonomy" id="697281"/>
    <lineage>
        <taxon>Bacteria</taxon>
        <taxon>Bacillati</taxon>
        <taxon>Bacillota</taxon>
        <taxon>Clostridia</taxon>
        <taxon>Thermoanaerobacterales</taxon>
        <taxon>Thermoanaerobacterales Family IV. Incertae Sedis</taxon>
        <taxon>Mahella</taxon>
    </lineage>
</organism>